<dbReference type="Pfam" id="PF13439">
    <property type="entry name" value="Glyco_transf_4"/>
    <property type="match status" value="1"/>
</dbReference>
<dbReference type="InterPro" id="IPR028098">
    <property type="entry name" value="Glyco_trans_4-like_N"/>
</dbReference>
<dbReference type="SUPFAM" id="SSF53756">
    <property type="entry name" value="UDP-Glycosyltransferase/glycogen phosphorylase"/>
    <property type="match status" value="1"/>
</dbReference>
<dbReference type="PANTHER" id="PTHR45947">
    <property type="entry name" value="SULFOQUINOVOSYL TRANSFERASE SQD2"/>
    <property type="match status" value="1"/>
</dbReference>
<dbReference type="InterPro" id="IPR001296">
    <property type="entry name" value="Glyco_trans_1"/>
</dbReference>
<dbReference type="PANTHER" id="PTHR45947:SF3">
    <property type="entry name" value="SULFOQUINOVOSYL TRANSFERASE SQD2"/>
    <property type="match status" value="1"/>
</dbReference>
<evidence type="ECO:0000259" key="1">
    <source>
        <dbReference type="Pfam" id="PF00534"/>
    </source>
</evidence>
<feature type="domain" description="Glycosyl transferase family 1" evidence="1">
    <location>
        <begin position="199"/>
        <end position="332"/>
    </location>
</feature>
<protein>
    <submittedName>
        <fullName evidence="3">Glycosyltransferase</fullName>
    </submittedName>
</protein>
<name>A0ABX8E6U0_9SPHN</name>
<evidence type="ECO:0000313" key="3">
    <source>
        <dbReference type="EMBL" id="QVM84578.1"/>
    </source>
</evidence>
<dbReference type="Gene3D" id="3.40.50.2000">
    <property type="entry name" value="Glycogen Phosphorylase B"/>
    <property type="match status" value="2"/>
</dbReference>
<organism evidence="3 4">
    <name type="scientific">Novosphingobium decolorationis</name>
    <dbReference type="NCBI Taxonomy" id="2698673"/>
    <lineage>
        <taxon>Bacteria</taxon>
        <taxon>Pseudomonadati</taxon>
        <taxon>Pseudomonadota</taxon>
        <taxon>Alphaproteobacteria</taxon>
        <taxon>Sphingomonadales</taxon>
        <taxon>Sphingomonadaceae</taxon>
        <taxon>Novosphingobium</taxon>
    </lineage>
</organism>
<sequence length="381" mass="42608">MAGYSVRTAIIHYWLVGMRGGERVLEHICDMFPEADIFTHVVDPAKLSDKLRARRIETTFIARLPGARTHYQKYLPLMPRALEALDLTDYDLVISSEAGPAKGVITRPDATHVTYCHSPMRYIWDQYHQYRSTGGLGARISMPLFAPALRTWDVASAARSDLIMANSAYIRARIGKFWGREARVVHPPVDTALFTPSATHDEEYLWVGQLVSYKRPDLAVDAFSASGRKLHVVGDGPMFEELRTRAAPNVRFTRRLDFTALRTAYARARALVFTGEEDFGMIPVEVMASGRPVIAYGRGGALETVVEGETGLFFRENSAPALNAALTRFESWEADFAPEAAVRQARRFSPEVFRTRFLETVERAQALGHRPHPVAPQALSA</sequence>
<dbReference type="EMBL" id="CP054856">
    <property type="protein sequence ID" value="QVM84578.1"/>
    <property type="molecule type" value="Genomic_DNA"/>
</dbReference>
<dbReference type="Proteomes" id="UP000677126">
    <property type="component" value="Chromosome"/>
</dbReference>
<feature type="domain" description="Glycosyltransferase subfamily 4-like N-terminal" evidence="2">
    <location>
        <begin position="19"/>
        <end position="192"/>
    </location>
</feature>
<accession>A0ABX8E6U0</accession>
<dbReference type="Pfam" id="PF00534">
    <property type="entry name" value="Glycos_transf_1"/>
    <property type="match status" value="1"/>
</dbReference>
<dbReference type="RefSeq" id="WP_213500073.1">
    <property type="nucleotide sequence ID" value="NZ_CP054856.1"/>
</dbReference>
<keyword evidence="4" id="KW-1185">Reference proteome</keyword>
<dbReference type="InterPro" id="IPR050194">
    <property type="entry name" value="Glycosyltransferase_grp1"/>
</dbReference>
<proteinExistence type="predicted"/>
<evidence type="ECO:0000313" key="4">
    <source>
        <dbReference type="Proteomes" id="UP000677126"/>
    </source>
</evidence>
<reference evidence="3 4" key="1">
    <citation type="journal article" date="2021" name="Int. J. Syst. Evol. Microbiol.">
        <title>Novosphingobium decolorationis sp. nov., an aniline blue-decolourizing bacterium isolated from East Pacific sediment.</title>
        <authorList>
            <person name="Chen X."/>
            <person name="Dong B."/>
            <person name="Chen T."/>
            <person name="Ren N."/>
            <person name="Wang J."/>
            <person name="Xu Y."/>
            <person name="Yang J."/>
            <person name="Zhu S."/>
            <person name="Chen J."/>
        </authorList>
    </citation>
    <scope>NUCLEOTIDE SEQUENCE [LARGE SCALE GENOMIC DNA]</scope>
    <source>
        <strain evidence="3 4">502str22</strain>
    </source>
</reference>
<evidence type="ECO:0000259" key="2">
    <source>
        <dbReference type="Pfam" id="PF13439"/>
    </source>
</evidence>
<gene>
    <name evidence="3" type="ORF">HT578_13595</name>
</gene>